<reference evidence="7 8" key="1">
    <citation type="submission" date="2020-08" db="EMBL/GenBank/DDBJ databases">
        <title>Genomic Encyclopedia of Type Strains, Phase IV (KMG-IV): sequencing the most valuable type-strain genomes for metagenomic binning, comparative biology and taxonomic classification.</title>
        <authorList>
            <person name="Goeker M."/>
        </authorList>
    </citation>
    <scope>NUCLEOTIDE SEQUENCE [LARGE SCALE GENOMIC DNA]</scope>
    <source>
        <strain evidence="7 8">DSM 102189</strain>
    </source>
</reference>
<dbReference type="EMBL" id="JACIIV010000012">
    <property type="protein sequence ID" value="MBB6227737.1"/>
    <property type="molecule type" value="Genomic_DNA"/>
</dbReference>
<evidence type="ECO:0000313" key="7">
    <source>
        <dbReference type="EMBL" id="MBB6227737.1"/>
    </source>
</evidence>
<dbReference type="Gene3D" id="1.10.1040.10">
    <property type="entry name" value="N-(1-d-carboxylethyl)-l-norvaline Dehydrogenase, domain 2"/>
    <property type="match status" value="1"/>
</dbReference>
<dbReference type="GO" id="GO:0008442">
    <property type="term" value="F:3-hydroxyisobutyrate dehydrogenase activity"/>
    <property type="evidence" value="ECO:0007669"/>
    <property type="project" value="UniProtKB-EC"/>
</dbReference>
<dbReference type="EC" id="1.1.1.31" evidence="7"/>
<name>A0A841L528_9SPHN</name>
<keyword evidence="2 7" id="KW-0560">Oxidoreductase</keyword>
<keyword evidence="8" id="KW-1185">Reference proteome</keyword>
<comment type="similarity">
    <text evidence="1">Belongs to the HIBADH-related family.</text>
</comment>
<dbReference type="PANTHER" id="PTHR43060">
    <property type="entry name" value="3-HYDROXYISOBUTYRATE DEHYDROGENASE-LIKE 1, MITOCHONDRIAL-RELATED"/>
    <property type="match status" value="1"/>
</dbReference>
<evidence type="ECO:0000256" key="3">
    <source>
        <dbReference type="ARBA" id="ARBA00023027"/>
    </source>
</evidence>
<dbReference type="InterPro" id="IPR013328">
    <property type="entry name" value="6PGD_dom2"/>
</dbReference>
<evidence type="ECO:0000256" key="1">
    <source>
        <dbReference type="ARBA" id="ARBA00009080"/>
    </source>
</evidence>
<dbReference type="AlphaFoldDB" id="A0A841L528"/>
<evidence type="ECO:0000259" key="6">
    <source>
        <dbReference type="Pfam" id="PF14833"/>
    </source>
</evidence>
<dbReference type="SUPFAM" id="SSF48179">
    <property type="entry name" value="6-phosphogluconate dehydrogenase C-terminal domain-like"/>
    <property type="match status" value="1"/>
</dbReference>
<sequence>MKIGFLGLGVMGAPMARHLLAAGHEVAVWNRTHARAQAFVDAHGGRLATSPADAARGADVVAACVGADADVLAVTVGDASNGGGAFSGMRAGALFIDHTTASAEVARHLDEQAAARGLLWLDAPVSGGQAGAESGSLSVMCGGSEGAFAAAGPVLAAYGKTIGHIGPAGAGQLAKMVNQVAIAGVVQGLAEALAFGRAAGLDMEKVLGVIGGGAAASWQMHNRAPTMLAGKFDFGFAVDWMRKDLGLVLAEAARLGVELPVTELVDGYYAEVQAMGGGRDDTSSLIRRFPAG</sequence>
<dbReference type="GO" id="GO:0051287">
    <property type="term" value="F:NAD binding"/>
    <property type="evidence" value="ECO:0007669"/>
    <property type="project" value="InterPro"/>
</dbReference>
<dbReference type="PIRSF" id="PIRSF000103">
    <property type="entry name" value="HIBADH"/>
    <property type="match status" value="1"/>
</dbReference>
<dbReference type="Pfam" id="PF14833">
    <property type="entry name" value="NAD_binding_11"/>
    <property type="match status" value="1"/>
</dbReference>
<dbReference type="PANTHER" id="PTHR43060:SF15">
    <property type="entry name" value="3-HYDROXYISOBUTYRATE DEHYDROGENASE-LIKE 1, MITOCHONDRIAL-RELATED"/>
    <property type="match status" value="1"/>
</dbReference>
<feature type="domain" description="6-phosphogluconate dehydrogenase NADP-binding" evidence="5">
    <location>
        <begin position="2"/>
        <end position="166"/>
    </location>
</feature>
<evidence type="ECO:0000313" key="8">
    <source>
        <dbReference type="Proteomes" id="UP000538147"/>
    </source>
</evidence>
<dbReference type="RefSeq" id="WP_184198862.1">
    <property type="nucleotide sequence ID" value="NZ_JACIIV010000012.1"/>
</dbReference>
<dbReference type="GO" id="GO:0050661">
    <property type="term" value="F:NADP binding"/>
    <property type="evidence" value="ECO:0007669"/>
    <property type="project" value="InterPro"/>
</dbReference>
<organism evidence="7 8">
    <name type="scientific">Polymorphobacter multimanifer</name>
    <dbReference type="NCBI Taxonomy" id="1070431"/>
    <lineage>
        <taxon>Bacteria</taxon>
        <taxon>Pseudomonadati</taxon>
        <taxon>Pseudomonadota</taxon>
        <taxon>Alphaproteobacteria</taxon>
        <taxon>Sphingomonadales</taxon>
        <taxon>Sphingosinicellaceae</taxon>
        <taxon>Polymorphobacter</taxon>
    </lineage>
</organism>
<evidence type="ECO:0000256" key="2">
    <source>
        <dbReference type="ARBA" id="ARBA00023002"/>
    </source>
</evidence>
<dbReference type="GO" id="GO:0016054">
    <property type="term" value="P:organic acid catabolic process"/>
    <property type="evidence" value="ECO:0007669"/>
    <property type="project" value="UniProtKB-ARBA"/>
</dbReference>
<evidence type="ECO:0000256" key="4">
    <source>
        <dbReference type="PIRSR" id="PIRSR000103-1"/>
    </source>
</evidence>
<dbReference type="Gene3D" id="3.40.50.720">
    <property type="entry name" value="NAD(P)-binding Rossmann-like Domain"/>
    <property type="match status" value="1"/>
</dbReference>
<dbReference type="InterPro" id="IPR015815">
    <property type="entry name" value="HIBADH-related"/>
</dbReference>
<dbReference type="InterPro" id="IPR008927">
    <property type="entry name" value="6-PGluconate_DH-like_C_sf"/>
</dbReference>
<dbReference type="InterPro" id="IPR029154">
    <property type="entry name" value="HIBADH-like_NADP-bd"/>
</dbReference>
<dbReference type="InterPro" id="IPR002204">
    <property type="entry name" value="3-OH-isobutyrate_DH-rel_CS"/>
</dbReference>
<accession>A0A841L528</accession>
<comment type="caution">
    <text evidence="7">The sequence shown here is derived from an EMBL/GenBank/DDBJ whole genome shotgun (WGS) entry which is preliminary data.</text>
</comment>
<dbReference type="SUPFAM" id="SSF51735">
    <property type="entry name" value="NAD(P)-binding Rossmann-fold domains"/>
    <property type="match status" value="1"/>
</dbReference>
<protein>
    <submittedName>
        <fullName evidence="7">3-hydroxyisobutyrate dehydrogenase</fullName>
        <ecNumber evidence="7">1.1.1.31</ecNumber>
    </submittedName>
</protein>
<gene>
    <name evidence="7" type="ORF">FHS79_001916</name>
</gene>
<feature type="active site" evidence="4">
    <location>
        <position position="175"/>
    </location>
</feature>
<dbReference type="InterPro" id="IPR036291">
    <property type="entry name" value="NAD(P)-bd_dom_sf"/>
</dbReference>
<dbReference type="Proteomes" id="UP000538147">
    <property type="component" value="Unassembled WGS sequence"/>
</dbReference>
<dbReference type="Pfam" id="PF03446">
    <property type="entry name" value="NAD_binding_2"/>
    <property type="match status" value="1"/>
</dbReference>
<proteinExistence type="inferred from homology"/>
<evidence type="ECO:0000259" key="5">
    <source>
        <dbReference type="Pfam" id="PF03446"/>
    </source>
</evidence>
<dbReference type="InterPro" id="IPR006115">
    <property type="entry name" value="6PGDH_NADP-bd"/>
</dbReference>
<feature type="domain" description="3-hydroxyisobutyrate dehydrogenase-like NAD-binding" evidence="6">
    <location>
        <begin position="169"/>
        <end position="287"/>
    </location>
</feature>
<dbReference type="PROSITE" id="PS00895">
    <property type="entry name" value="3_HYDROXYISOBUT_DH"/>
    <property type="match status" value="1"/>
</dbReference>
<keyword evidence="3" id="KW-0520">NAD</keyword>